<dbReference type="EMBL" id="DXBN01000221">
    <property type="protein sequence ID" value="HIZ54181.1"/>
    <property type="molecule type" value="Genomic_DNA"/>
</dbReference>
<reference evidence="2" key="2">
    <citation type="submission" date="2021-04" db="EMBL/GenBank/DDBJ databases">
        <authorList>
            <person name="Gilroy R."/>
        </authorList>
    </citation>
    <scope>NUCLEOTIDE SEQUENCE</scope>
    <source>
        <strain evidence="2">CHK172-16539</strain>
    </source>
</reference>
<gene>
    <name evidence="2" type="ORF">IAA20_09585</name>
</gene>
<reference evidence="2" key="1">
    <citation type="journal article" date="2021" name="PeerJ">
        <title>Extensive microbial diversity within the chicken gut microbiome revealed by metagenomics and culture.</title>
        <authorList>
            <person name="Gilroy R."/>
            <person name="Ravi A."/>
            <person name="Getino M."/>
            <person name="Pursley I."/>
            <person name="Horton D.L."/>
            <person name="Alikhan N.F."/>
            <person name="Baker D."/>
            <person name="Gharbi K."/>
            <person name="Hall N."/>
            <person name="Watson M."/>
            <person name="Adriaenssens E.M."/>
            <person name="Foster-Nyarko E."/>
            <person name="Jarju S."/>
            <person name="Secka A."/>
            <person name="Antonio M."/>
            <person name="Oren A."/>
            <person name="Chaudhuri R.R."/>
            <person name="La Ragione R."/>
            <person name="Hildebrand F."/>
            <person name="Pallen M.J."/>
        </authorList>
    </citation>
    <scope>NUCLEOTIDE SEQUENCE</scope>
    <source>
        <strain evidence="2">CHK172-16539</strain>
    </source>
</reference>
<accession>A0A9D2F9B8</accession>
<evidence type="ECO:0000256" key="1">
    <source>
        <dbReference type="SAM" id="SignalP"/>
    </source>
</evidence>
<evidence type="ECO:0000313" key="2">
    <source>
        <dbReference type="EMBL" id="HIZ54181.1"/>
    </source>
</evidence>
<evidence type="ECO:0000313" key="3">
    <source>
        <dbReference type="Proteomes" id="UP000824063"/>
    </source>
</evidence>
<dbReference type="AlphaFoldDB" id="A0A9D2F9B8"/>
<comment type="caution">
    <text evidence="2">The sequence shown here is derived from an EMBL/GenBank/DDBJ whole genome shotgun (WGS) entry which is preliminary data.</text>
</comment>
<keyword evidence="1" id="KW-0732">Signal</keyword>
<feature type="chain" id="PRO_5038583826" description="DUF1002 domain-containing protein" evidence="1">
    <location>
        <begin position="26"/>
        <end position="130"/>
    </location>
</feature>
<evidence type="ECO:0008006" key="4">
    <source>
        <dbReference type="Google" id="ProtNLM"/>
    </source>
</evidence>
<proteinExistence type="predicted"/>
<protein>
    <recommendedName>
        <fullName evidence="4">DUF1002 domain-containing protein</fullName>
    </recommendedName>
</protein>
<feature type="signal peptide" evidence="1">
    <location>
        <begin position="1"/>
        <end position="25"/>
    </location>
</feature>
<organism evidence="2 3">
    <name type="scientific">Candidatus Enterococcus avicola</name>
    <dbReference type="NCBI Taxonomy" id="2838561"/>
    <lineage>
        <taxon>Bacteria</taxon>
        <taxon>Bacillati</taxon>
        <taxon>Bacillota</taxon>
        <taxon>Bacilli</taxon>
        <taxon>Lactobacillales</taxon>
        <taxon>Enterococcaceae</taxon>
        <taxon>Enterococcus</taxon>
    </lineage>
</organism>
<name>A0A9D2F9B8_9ENTE</name>
<sequence>MLKKILALAFASIILVSVLPITSFAAEKNPTNIIQVNELVKDEGVETLGFKKTILVNGLKYGGEIVGDLLSILSKKNGDLVKKNSYELGSKLEKLSNDIEQKMMKYMAEELEFSLSEARTIAWAINQFIF</sequence>
<dbReference type="Proteomes" id="UP000824063">
    <property type="component" value="Unassembled WGS sequence"/>
</dbReference>